<comment type="caution">
    <text evidence="4">The sequence shown here is derived from an EMBL/GenBank/DDBJ whole genome shotgun (WGS) entry which is preliminary data.</text>
</comment>
<dbReference type="GO" id="GO:0005576">
    <property type="term" value="C:extracellular region"/>
    <property type="evidence" value="ECO:0007669"/>
    <property type="project" value="UniProtKB-SubCell"/>
</dbReference>
<comment type="subcellular location">
    <subcellularLocation>
        <location evidence="1">Secreted</location>
    </subcellularLocation>
</comment>
<dbReference type="PANTHER" id="PTHR22923:SF116">
    <property type="entry name" value="C1Q DOMAIN-CONTAINING PROTEIN"/>
    <property type="match status" value="1"/>
</dbReference>
<accession>A0A8J2S1I3</accession>
<evidence type="ECO:0000256" key="2">
    <source>
        <dbReference type="ARBA" id="ARBA00022525"/>
    </source>
</evidence>
<proteinExistence type="predicted"/>
<keyword evidence="5" id="KW-1185">Reference proteome</keyword>
<dbReference type="OrthoDB" id="6339522at2759"/>
<dbReference type="PANTHER" id="PTHR22923">
    <property type="entry name" value="CEREBELLIN-RELATED"/>
    <property type="match status" value="1"/>
</dbReference>
<dbReference type="InterPro" id="IPR050822">
    <property type="entry name" value="Cerebellin_Synaptic_Org"/>
</dbReference>
<organism evidence="4 5">
    <name type="scientific">Daphnia galeata</name>
    <dbReference type="NCBI Taxonomy" id="27404"/>
    <lineage>
        <taxon>Eukaryota</taxon>
        <taxon>Metazoa</taxon>
        <taxon>Ecdysozoa</taxon>
        <taxon>Arthropoda</taxon>
        <taxon>Crustacea</taxon>
        <taxon>Branchiopoda</taxon>
        <taxon>Diplostraca</taxon>
        <taxon>Cladocera</taxon>
        <taxon>Anomopoda</taxon>
        <taxon>Daphniidae</taxon>
        <taxon>Daphnia</taxon>
    </lineage>
</organism>
<evidence type="ECO:0000256" key="3">
    <source>
        <dbReference type="ARBA" id="ARBA00022729"/>
    </source>
</evidence>
<dbReference type="AlphaFoldDB" id="A0A8J2S1I3"/>
<dbReference type="EMBL" id="CAKKLH010000332">
    <property type="protein sequence ID" value="CAH0112846.1"/>
    <property type="molecule type" value="Genomic_DNA"/>
</dbReference>
<reference evidence="4" key="1">
    <citation type="submission" date="2021-11" db="EMBL/GenBank/DDBJ databases">
        <authorList>
            <person name="Schell T."/>
        </authorList>
    </citation>
    <scope>NUCLEOTIDE SEQUENCE</scope>
    <source>
        <strain evidence="4">M5</strain>
    </source>
</reference>
<sequence length="176" mass="19081">MLPAISAIPVDSSSASGVLPTVTSGAGRVLEPVAFSAVRAPSNNSHKANSEISFDKTLSDIGFGWNSKSSDPIPARISLPSPPYPQLATISSELKMTYLFSMNCRAALMKNSDEVVVAWGEQVGYQSAFNSVILNLEKGDRVYLNIKEGEIFETSKVCQSWLHQFLRLPSLLNRSS</sequence>
<protein>
    <submittedName>
        <fullName evidence="4">Uncharacterized protein</fullName>
    </submittedName>
</protein>
<gene>
    <name evidence="4" type="ORF">DGAL_LOCUS16639</name>
</gene>
<dbReference type="InterPro" id="IPR008983">
    <property type="entry name" value="Tumour_necrosis_fac-like_dom"/>
</dbReference>
<name>A0A8J2S1I3_9CRUS</name>
<evidence type="ECO:0000256" key="1">
    <source>
        <dbReference type="ARBA" id="ARBA00004613"/>
    </source>
</evidence>
<keyword evidence="3" id="KW-0732">Signal</keyword>
<dbReference type="SUPFAM" id="SSF49842">
    <property type="entry name" value="TNF-like"/>
    <property type="match status" value="1"/>
</dbReference>
<dbReference type="Proteomes" id="UP000789390">
    <property type="component" value="Unassembled WGS sequence"/>
</dbReference>
<evidence type="ECO:0000313" key="4">
    <source>
        <dbReference type="EMBL" id="CAH0112846.1"/>
    </source>
</evidence>
<evidence type="ECO:0000313" key="5">
    <source>
        <dbReference type="Proteomes" id="UP000789390"/>
    </source>
</evidence>
<dbReference type="Gene3D" id="2.60.120.40">
    <property type="match status" value="1"/>
</dbReference>
<keyword evidence="2" id="KW-0964">Secreted</keyword>